<feature type="compositionally biased region" description="Polar residues" evidence="2">
    <location>
        <begin position="144"/>
        <end position="174"/>
    </location>
</feature>
<keyword evidence="4" id="KW-1185">Reference proteome</keyword>
<feature type="region of interest" description="Disordered" evidence="2">
    <location>
        <begin position="593"/>
        <end position="651"/>
    </location>
</feature>
<name>A0A9P6NAL8_9BASI</name>
<feature type="compositionally biased region" description="Low complexity" evidence="2">
    <location>
        <begin position="427"/>
        <end position="441"/>
    </location>
</feature>
<evidence type="ECO:0000313" key="4">
    <source>
        <dbReference type="Proteomes" id="UP000886653"/>
    </source>
</evidence>
<gene>
    <name evidence="3" type="ORF">CROQUDRAFT_99612</name>
</gene>
<feature type="region of interest" description="Disordered" evidence="2">
    <location>
        <begin position="333"/>
        <end position="472"/>
    </location>
</feature>
<keyword evidence="1" id="KW-0175">Coiled coil</keyword>
<evidence type="ECO:0008006" key="5">
    <source>
        <dbReference type="Google" id="ProtNLM"/>
    </source>
</evidence>
<sequence length="1036" mass="110695">MSFSPSSSPSPSPSPSPSSSSSSSISSLLDQSHSPAFSRLSFLPPPLPPPLPTCPLPSIPCSPITPNTSTSTSSKKFPSSLNLSTPHSPISRQPHSAPPHQSSLPKPSPPISRLTHNQPIRSHTLSASSDLDSLPHPPLPPTGRATSTLPYSNHPSNNHGSVSYQKPRSTSSPIKPSRYLLTVIPPESLPHDPPHPRTSPACSGYGPAHAFRRGTLIPLYPTLSSQLGAIAREYGLPSTGGMLLYLIEGSARLGEIGSQMAGGPRIGEDAWQMLWAGIFEEEEAAAAAEELLAREKLEAERESLQFHSFPAPHHTRSSLVHEEDEQEEILNGAHFATSSVRLPQDSGEEESDPGTDIDPLCMPTRRGSRSVASTGRSSRATKALRHQASEASLAPSLNSRLPQRTFTGQQAHSSAMRYHRSDSTRHPSVASTSSSPFSLSHPRSDSLVSYSIPSTGSRHHTRRPSSSLASARSSAALRLPRASLVDDRASLFSSLSALTQSTSTSRYDRSKPVGLGVIVGKIEFEIDRRRAPGKWYEHWLEAAAGPLELPLSACPMLAESPVRGRGTGGELGEPLPLMLPSMLGAASSTNLIKEETPTPSTPPVPRHDREATIKSGPPPSLPLPLPPSGSASVIPHSGSSEGSNGDETAPAGYATLADSVSSSEGGHVDFDRDPLAGIFPSDHQTWAQSTHVRTDSAGPELNYGAGLETEVEEPVVEEAKEEVKEVMQMLQLVPHSPVLPTTLSSPIRLDVSAPNTTDGISPSTINTLEPPSDTHLSPHPRARHSTTQMQAELDDLERSLAELSPRALKSPHRNGPSSTESALELMMSKKSRSETLSPLPNIPGPSSIEEPNPIGVNELIEPNNPIGVNDHIEPNNPIGVNEPIEPNNPIRVNDHIEPNNPIGVSDHIEPNNPIGEPTPIRRMKKTSMMFGGKGGATSPVNKLFSPSSWNIGGSNNNNNNNNRKLKSYENVIDDILGETTIKQRPTSNTSLWGRRRRKIAEEEAATVSANRNRGRVTAGEGSGTGRRIRSSTKKGG</sequence>
<feature type="compositionally biased region" description="Polar residues" evidence="2">
    <location>
        <begin position="447"/>
        <end position="456"/>
    </location>
</feature>
<feature type="compositionally biased region" description="Polar residues" evidence="2">
    <location>
        <begin position="753"/>
        <end position="769"/>
    </location>
</feature>
<feature type="region of interest" description="Disordered" evidence="2">
    <location>
        <begin position="1003"/>
        <end position="1036"/>
    </location>
</feature>
<feature type="compositionally biased region" description="Polar residues" evidence="2">
    <location>
        <begin position="395"/>
        <end position="413"/>
    </location>
</feature>
<protein>
    <recommendedName>
        <fullName evidence="5">Proteophosphoglycan ppg4</fullName>
    </recommendedName>
</protein>
<accession>A0A9P6NAL8</accession>
<dbReference type="Proteomes" id="UP000886653">
    <property type="component" value="Unassembled WGS sequence"/>
</dbReference>
<proteinExistence type="predicted"/>
<feature type="compositionally biased region" description="Pro residues" evidence="2">
    <location>
        <begin position="616"/>
        <end position="627"/>
    </location>
</feature>
<dbReference type="OrthoDB" id="2505448at2759"/>
<evidence type="ECO:0000256" key="2">
    <source>
        <dbReference type="SAM" id="MobiDB-lite"/>
    </source>
</evidence>
<feature type="region of interest" description="Disordered" evidence="2">
    <location>
        <begin position="804"/>
        <end position="855"/>
    </location>
</feature>
<feature type="coiled-coil region" evidence="1">
    <location>
        <begin position="278"/>
        <end position="305"/>
    </location>
</feature>
<feature type="compositionally biased region" description="Polar residues" evidence="2">
    <location>
        <begin position="637"/>
        <end position="646"/>
    </location>
</feature>
<evidence type="ECO:0000256" key="1">
    <source>
        <dbReference type="SAM" id="Coils"/>
    </source>
</evidence>
<feature type="region of interest" description="Disordered" evidence="2">
    <location>
        <begin position="1"/>
        <end position="205"/>
    </location>
</feature>
<evidence type="ECO:0000313" key="3">
    <source>
        <dbReference type="EMBL" id="KAG0140792.1"/>
    </source>
</evidence>
<dbReference type="AlphaFoldDB" id="A0A9P6NAL8"/>
<feature type="region of interest" description="Disordered" evidence="2">
    <location>
        <begin position="749"/>
        <end position="785"/>
    </location>
</feature>
<reference evidence="3" key="1">
    <citation type="submission" date="2013-11" db="EMBL/GenBank/DDBJ databases">
        <title>Genome sequence of the fusiform rust pathogen reveals effectors for host alternation and coevolution with pine.</title>
        <authorList>
            <consortium name="DOE Joint Genome Institute"/>
            <person name="Smith K."/>
            <person name="Pendleton A."/>
            <person name="Kubisiak T."/>
            <person name="Anderson C."/>
            <person name="Salamov A."/>
            <person name="Aerts A."/>
            <person name="Riley R."/>
            <person name="Clum A."/>
            <person name="Lindquist E."/>
            <person name="Ence D."/>
            <person name="Campbell M."/>
            <person name="Kronenberg Z."/>
            <person name="Feau N."/>
            <person name="Dhillon B."/>
            <person name="Hamelin R."/>
            <person name="Burleigh J."/>
            <person name="Smith J."/>
            <person name="Yandell M."/>
            <person name="Nelson C."/>
            <person name="Grigoriev I."/>
            <person name="Davis J."/>
        </authorList>
    </citation>
    <scope>NUCLEOTIDE SEQUENCE</scope>
    <source>
        <strain evidence="3">G11</strain>
    </source>
</reference>
<feature type="compositionally biased region" description="Acidic residues" evidence="2">
    <location>
        <begin position="346"/>
        <end position="355"/>
    </location>
</feature>
<dbReference type="EMBL" id="MU167419">
    <property type="protein sequence ID" value="KAG0140792.1"/>
    <property type="molecule type" value="Genomic_DNA"/>
</dbReference>
<feature type="compositionally biased region" description="Polar residues" evidence="2">
    <location>
        <begin position="81"/>
        <end position="105"/>
    </location>
</feature>
<feature type="compositionally biased region" description="Low complexity" evidence="2">
    <location>
        <begin position="122"/>
        <end position="134"/>
    </location>
</feature>
<feature type="compositionally biased region" description="Basic residues" evidence="2">
    <location>
        <begin position="1026"/>
        <end position="1036"/>
    </location>
</feature>
<organism evidence="3 4">
    <name type="scientific">Cronartium quercuum f. sp. fusiforme G11</name>
    <dbReference type="NCBI Taxonomy" id="708437"/>
    <lineage>
        <taxon>Eukaryota</taxon>
        <taxon>Fungi</taxon>
        <taxon>Dikarya</taxon>
        <taxon>Basidiomycota</taxon>
        <taxon>Pucciniomycotina</taxon>
        <taxon>Pucciniomycetes</taxon>
        <taxon>Pucciniales</taxon>
        <taxon>Coleosporiaceae</taxon>
        <taxon>Cronartium</taxon>
    </lineage>
</organism>
<feature type="compositionally biased region" description="Pro residues" evidence="2">
    <location>
        <begin position="43"/>
        <end position="60"/>
    </location>
</feature>
<feature type="compositionally biased region" description="Low complexity" evidence="2">
    <location>
        <begin position="61"/>
        <end position="80"/>
    </location>
</feature>
<comment type="caution">
    <text evidence="3">The sequence shown here is derived from an EMBL/GenBank/DDBJ whole genome shotgun (WGS) entry which is preliminary data.</text>
</comment>
<feature type="compositionally biased region" description="Polar residues" evidence="2">
    <location>
        <begin position="370"/>
        <end position="380"/>
    </location>
</feature>
<feature type="compositionally biased region" description="Low complexity" evidence="2">
    <location>
        <begin position="17"/>
        <end position="27"/>
    </location>
</feature>